<proteinExistence type="predicted"/>
<dbReference type="PANTHER" id="PTHR10426:SF88">
    <property type="entry name" value="ADIPOCYTE PLASMA MEMBRANE-ASSOCIATED PROTEIN HEMOMUCIN-RELATED"/>
    <property type="match status" value="1"/>
</dbReference>
<dbReference type="OrthoDB" id="315432at2"/>
<dbReference type="PANTHER" id="PTHR10426">
    <property type="entry name" value="STRICTOSIDINE SYNTHASE-RELATED"/>
    <property type="match status" value="1"/>
</dbReference>
<protein>
    <submittedName>
        <fullName evidence="2">SMP-30/Gluconolaconase/LRE-like region</fullName>
    </submittedName>
</protein>
<dbReference type="PROSITE" id="PS51257">
    <property type="entry name" value="PROKAR_LIPOPROTEIN"/>
    <property type="match status" value="1"/>
</dbReference>
<keyword evidence="3" id="KW-1185">Reference proteome</keyword>
<evidence type="ECO:0000259" key="1">
    <source>
        <dbReference type="Pfam" id="PF08450"/>
    </source>
</evidence>
<dbReference type="RefSeq" id="WP_146374460.1">
    <property type="nucleotide sequence ID" value="NZ_SJPP01000005.1"/>
</dbReference>
<dbReference type="GO" id="GO:0016787">
    <property type="term" value="F:hydrolase activity"/>
    <property type="evidence" value="ECO:0007669"/>
    <property type="project" value="TreeGrafter"/>
</dbReference>
<dbReference type="AlphaFoldDB" id="A0A5C6AXK2"/>
<organism evidence="2 3">
    <name type="scientific">Symmachiella macrocystis</name>
    <dbReference type="NCBI Taxonomy" id="2527985"/>
    <lineage>
        <taxon>Bacteria</taxon>
        <taxon>Pseudomonadati</taxon>
        <taxon>Planctomycetota</taxon>
        <taxon>Planctomycetia</taxon>
        <taxon>Planctomycetales</taxon>
        <taxon>Planctomycetaceae</taxon>
        <taxon>Symmachiella</taxon>
    </lineage>
</organism>
<dbReference type="GO" id="GO:0012505">
    <property type="term" value="C:endomembrane system"/>
    <property type="evidence" value="ECO:0007669"/>
    <property type="project" value="TreeGrafter"/>
</dbReference>
<gene>
    <name evidence="2" type="ORF">CA54_60830</name>
</gene>
<name>A0A5C6AXK2_9PLAN</name>
<dbReference type="SUPFAM" id="SSF63829">
    <property type="entry name" value="Calcium-dependent phosphotriesterase"/>
    <property type="match status" value="1"/>
</dbReference>
<dbReference type="Gene3D" id="2.120.10.30">
    <property type="entry name" value="TolB, C-terminal domain"/>
    <property type="match status" value="1"/>
</dbReference>
<feature type="domain" description="SMP-30/Gluconolactonase/LRE-like region" evidence="1">
    <location>
        <begin position="220"/>
        <end position="359"/>
    </location>
</feature>
<dbReference type="InterPro" id="IPR013658">
    <property type="entry name" value="SGL"/>
</dbReference>
<accession>A0A5C6AXK2</accession>
<evidence type="ECO:0000313" key="3">
    <source>
        <dbReference type="Proteomes" id="UP000320735"/>
    </source>
</evidence>
<dbReference type="InterPro" id="IPR011042">
    <property type="entry name" value="6-blade_b-propeller_TolB-like"/>
</dbReference>
<reference evidence="2 3" key="1">
    <citation type="submission" date="2019-02" db="EMBL/GenBank/DDBJ databases">
        <title>Deep-cultivation of Planctomycetes and their phenomic and genomic characterization uncovers novel biology.</title>
        <authorList>
            <person name="Wiegand S."/>
            <person name="Jogler M."/>
            <person name="Boedeker C."/>
            <person name="Pinto D."/>
            <person name="Vollmers J."/>
            <person name="Rivas-Marin E."/>
            <person name="Kohn T."/>
            <person name="Peeters S.H."/>
            <person name="Heuer A."/>
            <person name="Rast P."/>
            <person name="Oberbeckmann S."/>
            <person name="Bunk B."/>
            <person name="Jeske O."/>
            <person name="Meyerdierks A."/>
            <person name="Storesund J.E."/>
            <person name="Kallscheuer N."/>
            <person name="Luecker S."/>
            <person name="Lage O.M."/>
            <person name="Pohl T."/>
            <person name="Merkel B.J."/>
            <person name="Hornburger P."/>
            <person name="Mueller R.-W."/>
            <person name="Bruemmer F."/>
            <person name="Labrenz M."/>
            <person name="Spormann A.M."/>
            <person name="Op Den Camp H."/>
            <person name="Overmann J."/>
            <person name="Amann R."/>
            <person name="Jetten M.S.M."/>
            <person name="Mascher T."/>
            <person name="Medema M.H."/>
            <person name="Devos D.P."/>
            <person name="Kaster A.-K."/>
            <person name="Ovreas L."/>
            <person name="Rohde M."/>
            <person name="Galperin M.Y."/>
            <person name="Jogler C."/>
        </authorList>
    </citation>
    <scope>NUCLEOTIDE SEQUENCE [LARGE SCALE GENOMIC DNA]</scope>
    <source>
        <strain evidence="2 3">CA54</strain>
    </source>
</reference>
<sequence length="445" mass="48384">MLRMRRDSLSLFSLAGLMVVTAIGLGCSQQPVAVNGANVDATANSDTSKNAADAEQIPPKFIVGPIPQSILDVKTDGDFIYDTVKTITPEIDGYDDVLLEEDLGLAYVTGRDGWLWKVDLKKEKAEHFVDVPVMAAGIHRIHGEKTKVALSCSRSDRGNYPDGGDYPKSEKVGLYTLDLATKELTPLVTRVPNSADVSKPTVFATAKQERVRVDSLDDSNSRLLSICNDVAVSADGKRMYFTESYVADGATMGGAACLPPVVTLSTTGRLWMYDAEDQTVGLVANGYTFTDGILMDGDSSGIEETVLLTDNARYQIHRVHLAGPKAGESEVIWKDLPGLVDGMRRDSKGRIWVTIITNHGPQLPWVHANPEVKSFLMQHLPLLSMPPITSLLLLSPDASTPLWYTEHFQTRVNAIAAITPGKSGLYVANYSDKTPGLHRIDNPVD</sequence>
<dbReference type="Proteomes" id="UP000320735">
    <property type="component" value="Unassembled WGS sequence"/>
</dbReference>
<comment type="caution">
    <text evidence="2">The sequence shown here is derived from an EMBL/GenBank/DDBJ whole genome shotgun (WGS) entry which is preliminary data.</text>
</comment>
<dbReference type="EMBL" id="SJPP01000005">
    <property type="protein sequence ID" value="TWU04201.1"/>
    <property type="molecule type" value="Genomic_DNA"/>
</dbReference>
<evidence type="ECO:0000313" key="2">
    <source>
        <dbReference type="EMBL" id="TWU04201.1"/>
    </source>
</evidence>
<dbReference type="Pfam" id="PF08450">
    <property type="entry name" value="SGL"/>
    <property type="match status" value="1"/>
</dbReference>